<accession>A0ABN6REG8</accession>
<keyword evidence="1" id="KW-0812">Transmembrane</keyword>
<keyword evidence="1" id="KW-0472">Membrane</keyword>
<organism evidence="2 3">
    <name type="scientific">Deinococcus aetherius</name>
    <dbReference type="NCBI Taxonomy" id="200252"/>
    <lineage>
        <taxon>Bacteria</taxon>
        <taxon>Thermotogati</taxon>
        <taxon>Deinococcota</taxon>
        <taxon>Deinococci</taxon>
        <taxon>Deinococcales</taxon>
        <taxon>Deinococcaceae</taxon>
        <taxon>Deinococcus</taxon>
    </lineage>
</organism>
<feature type="transmembrane region" description="Helical" evidence="1">
    <location>
        <begin position="20"/>
        <end position="39"/>
    </location>
</feature>
<reference evidence="2" key="1">
    <citation type="submission" date="2022-07" db="EMBL/GenBank/DDBJ databases">
        <title>Complete Genome Sequence of the Radioresistant Bacterium Deinococcus aetherius ST0316, Isolated from the Air Dust collected in Lower Stratosphere above Japan.</title>
        <authorList>
            <person name="Satoh K."/>
            <person name="Hagiwara K."/>
            <person name="Katsumata K."/>
            <person name="Kubo A."/>
            <person name="Yokobori S."/>
            <person name="Yamagishi A."/>
            <person name="Oono Y."/>
            <person name="Narumi I."/>
        </authorList>
    </citation>
    <scope>NUCLEOTIDE SEQUENCE</scope>
    <source>
        <strain evidence="2">ST0316</strain>
    </source>
</reference>
<protein>
    <recommendedName>
        <fullName evidence="4">Rod shape-determining protein MreD</fullName>
    </recommendedName>
</protein>
<sequence>MTRARLPSVSVGRPGRPVLYVLYALLLVVVQGALSRLLGGSPVPPPNLFLLTGVALVWRLRPQAALLAAYGVGLAQDVLGGGALGLHAAGVAGGVLLVLAVRRLVAGSGAIQAAVTVLAATVGQWLAFLILTYWLRSNLVTVETLIRTVPLAFLTTLIAYPLWERVVSWGLGPRAGSQRGLG</sequence>
<evidence type="ECO:0008006" key="4">
    <source>
        <dbReference type="Google" id="ProtNLM"/>
    </source>
</evidence>
<proteinExistence type="predicted"/>
<keyword evidence="1" id="KW-1133">Transmembrane helix</keyword>
<evidence type="ECO:0000313" key="2">
    <source>
        <dbReference type="EMBL" id="BDP41758.1"/>
    </source>
</evidence>
<feature type="transmembrane region" description="Helical" evidence="1">
    <location>
        <begin position="145"/>
        <end position="163"/>
    </location>
</feature>
<gene>
    <name evidence="2" type="ORF">DAETH_17270</name>
</gene>
<feature type="transmembrane region" description="Helical" evidence="1">
    <location>
        <begin position="113"/>
        <end position="133"/>
    </location>
</feature>
<name>A0ABN6REG8_9DEIO</name>
<evidence type="ECO:0000313" key="3">
    <source>
        <dbReference type="Proteomes" id="UP001064971"/>
    </source>
</evidence>
<feature type="transmembrane region" description="Helical" evidence="1">
    <location>
        <begin position="78"/>
        <end position="101"/>
    </location>
</feature>
<dbReference type="RefSeq" id="WP_264774487.1">
    <property type="nucleotide sequence ID" value="NZ_AP026560.1"/>
</dbReference>
<evidence type="ECO:0000256" key="1">
    <source>
        <dbReference type="SAM" id="Phobius"/>
    </source>
</evidence>
<keyword evidence="3" id="KW-1185">Reference proteome</keyword>
<dbReference type="EMBL" id="AP026560">
    <property type="protein sequence ID" value="BDP41758.1"/>
    <property type="molecule type" value="Genomic_DNA"/>
</dbReference>
<dbReference type="Proteomes" id="UP001064971">
    <property type="component" value="Chromosome"/>
</dbReference>